<dbReference type="Pfam" id="PF02992">
    <property type="entry name" value="Transposase_21"/>
    <property type="match status" value="1"/>
</dbReference>
<feature type="region of interest" description="Disordered" evidence="1">
    <location>
        <begin position="306"/>
        <end position="355"/>
    </location>
</feature>
<dbReference type="EMBL" id="JAUUTY010000006">
    <property type="protein sequence ID" value="KAK1615507.1"/>
    <property type="molecule type" value="Genomic_DNA"/>
</dbReference>
<comment type="caution">
    <text evidence="2">The sequence shown here is derived from an EMBL/GenBank/DDBJ whole genome shotgun (WGS) entry which is preliminary data.</text>
</comment>
<proteinExistence type="predicted"/>
<sequence length="355" mass="40659">MRQRIDGNEDDGIRYLLDDLHDAYMPESPEQEEPPEPEGPPEPEEPEPTAKAFYDMMAAAKRPLYEGAKISQLDAIAQVLADKAQFDSTRACFEKNLVTVGNMLPEGHCLPKTMYAAKKMLKALSMDYVKYHEITRANGEKVQTKVAVKILRYLPFIKRIQRLYMSEESAKQMTWHKNGLRFKDEEGRLNMGHPSDGKAWQNFDAKHPDKANDARNVRIAIATDGFNPYGWEVVFKVSPHGKLPMPSDEDYNNIDPVTYEGIFYQEQENFGNFEIEIGLEDLENEAHLHGETVVDLKDIQMLTKLHEGNGFNDEPPPDIPTQPHYSHDTDSDSENENPMPRYENPMPHYDSDDSR</sequence>
<evidence type="ECO:0000313" key="3">
    <source>
        <dbReference type="Proteomes" id="UP001231189"/>
    </source>
</evidence>
<dbReference type="Proteomes" id="UP001231189">
    <property type="component" value="Unassembled WGS sequence"/>
</dbReference>
<keyword evidence="3" id="KW-1185">Reference proteome</keyword>
<dbReference type="PANTHER" id="PTHR10775:SF185">
    <property type="entry name" value="OS08G0208400 PROTEIN"/>
    <property type="match status" value="1"/>
</dbReference>
<dbReference type="PANTHER" id="PTHR10775">
    <property type="entry name" value="OS08G0208400 PROTEIN"/>
    <property type="match status" value="1"/>
</dbReference>
<feature type="compositionally biased region" description="Basic and acidic residues" evidence="1">
    <location>
        <begin position="1"/>
        <end position="24"/>
    </location>
</feature>
<dbReference type="InterPro" id="IPR004242">
    <property type="entry name" value="Transposase_21"/>
</dbReference>
<gene>
    <name evidence="2" type="ORF">QYE76_021024</name>
</gene>
<reference evidence="2" key="1">
    <citation type="submission" date="2023-07" db="EMBL/GenBank/DDBJ databases">
        <title>A chromosome-level genome assembly of Lolium multiflorum.</title>
        <authorList>
            <person name="Chen Y."/>
            <person name="Copetti D."/>
            <person name="Kolliker R."/>
            <person name="Studer B."/>
        </authorList>
    </citation>
    <scope>NUCLEOTIDE SEQUENCE</scope>
    <source>
        <strain evidence="2">02402/16</strain>
        <tissue evidence="2">Leaf</tissue>
    </source>
</reference>
<protein>
    <submittedName>
        <fullName evidence="2">Uncharacterized protein</fullName>
    </submittedName>
</protein>
<dbReference type="AlphaFoldDB" id="A0AAD8R885"/>
<name>A0AAD8R885_LOLMU</name>
<evidence type="ECO:0000256" key="1">
    <source>
        <dbReference type="SAM" id="MobiDB-lite"/>
    </source>
</evidence>
<organism evidence="2 3">
    <name type="scientific">Lolium multiflorum</name>
    <name type="common">Italian ryegrass</name>
    <name type="synonym">Lolium perenne subsp. multiflorum</name>
    <dbReference type="NCBI Taxonomy" id="4521"/>
    <lineage>
        <taxon>Eukaryota</taxon>
        <taxon>Viridiplantae</taxon>
        <taxon>Streptophyta</taxon>
        <taxon>Embryophyta</taxon>
        <taxon>Tracheophyta</taxon>
        <taxon>Spermatophyta</taxon>
        <taxon>Magnoliopsida</taxon>
        <taxon>Liliopsida</taxon>
        <taxon>Poales</taxon>
        <taxon>Poaceae</taxon>
        <taxon>BOP clade</taxon>
        <taxon>Pooideae</taxon>
        <taxon>Poodae</taxon>
        <taxon>Poeae</taxon>
        <taxon>Poeae Chloroplast Group 2 (Poeae type)</taxon>
        <taxon>Loliodinae</taxon>
        <taxon>Loliinae</taxon>
        <taxon>Lolium</taxon>
    </lineage>
</organism>
<feature type="region of interest" description="Disordered" evidence="1">
    <location>
        <begin position="1"/>
        <end position="48"/>
    </location>
</feature>
<accession>A0AAD8R885</accession>
<evidence type="ECO:0000313" key="2">
    <source>
        <dbReference type="EMBL" id="KAK1615507.1"/>
    </source>
</evidence>
<feature type="compositionally biased region" description="Acidic residues" evidence="1">
    <location>
        <begin position="29"/>
        <end position="47"/>
    </location>
</feature>